<feature type="compositionally biased region" description="Polar residues" evidence="1">
    <location>
        <begin position="65"/>
        <end position="75"/>
    </location>
</feature>
<dbReference type="EMBL" id="JABWAB010000001">
    <property type="protein sequence ID" value="KAF6059642.1"/>
    <property type="molecule type" value="Genomic_DNA"/>
</dbReference>
<dbReference type="AlphaFoldDB" id="A0A8X7TDN2"/>
<dbReference type="OrthoDB" id="4012758at2759"/>
<feature type="region of interest" description="Disordered" evidence="1">
    <location>
        <begin position="1"/>
        <end position="110"/>
    </location>
</feature>
<proteinExistence type="predicted"/>
<feature type="compositionally biased region" description="Polar residues" evidence="1">
    <location>
        <begin position="151"/>
        <end position="173"/>
    </location>
</feature>
<name>A0A8X7TDN2_CANPA</name>
<comment type="caution">
    <text evidence="2">The sequence shown here is derived from an EMBL/GenBank/DDBJ whole genome shotgun (WGS) entry which is preliminary data.</text>
</comment>
<evidence type="ECO:0000313" key="2">
    <source>
        <dbReference type="EMBL" id="KAF6059642.1"/>
    </source>
</evidence>
<reference evidence="2" key="1">
    <citation type="submission" date="2020-03" db="EMBL/GenBank/DDBJ databases">
        <title>FDA dAtabase for Regulatory Grade micrObial Sequences (FDA-ARGOS): Supporting development and validation of Infectious Disease Dx tests.</title>
        <authorList>
            <person name="Campos J."/>
            <person name="Goldberg B."/>
            <person name="Tallon L."/>
            <person name="Sadzewicz L."/>
            <person name="Vavikolanu K."/>
            <person name="Mehta A."/>
            <person name="Aluvathingal J."/>
            <person name="Nadendla S."/>
            <person name="Nandy P."/>
            <person name="Geyer C."/>
            <person name="Yan Y."/>
            <person name="Sichtig H."/>
        </authorList>
    </citation>
    <scope>NUCLEOTIDE SEQUENCE [LARGE SCALE GENOMIC DNA]</scope>
    <source>
        <strain evidence="2">FDAARGOS_652</strain>
    </source>
</reference>
<dbReference type="Proteomes" id="UP000590412">
    <property type="component" value="Unassembled WGS sequence"/>
</dbReference>
<accession>A0A8X7TDN2</accession>
<feature type="compositionally biased region" description="Basic and acidic residues" evidence="1">
    <location>
        <begin position="124"/>
        <end position="134"/>
    </location>
</feature>
<organism evidence="2 3">
    <name type="scientific">Candida parapsilosis</name>
    <name type="common">Yeast</name>
    <dbReference type="NCBI Taxonomy" id="5480"/>
    <lineage>
        <taxon>Eukaryota</taxon>
        <taxon>Fungi</taxon>
        <taxon>Dikarya</taxon>
        <taxon>Ascomycota</taxon>
        <taxon>Saccharomycotina</taxon>
        <taxon>Pichiomycetes</taxon>
        <taxon>Debaryomycetaceae</taxon>
        <taxon>Candida/Lodderomyces clade</taxon>
        <taxon>Candida</taxon>
    </lineage>
</organism>
<protein>
    <submittedName>
        <fullName evidence="2">Uncharacterized protein</fullName>
    </submittedName>
</protein>
<gene>
    <name evidence="2" type="ORF">FOB60_001224</name>
</gene>
<evidence type="ECO:0000256" key="1">
    <source>
        <dbReference type="SAM" id="MobiDB-lite"/>
    </source>
</evidence>
<feature type="compositionally biased region" description="Polar residues" evidence="1">
    <location>
        <begin position="10"/>
        <end position="22"/>
    </location>
</feature>
<feature type="region of interest" description="Disordered" evidence="1">
    <location>
        <begin position="122"/>
        <end position="173"/>
    </location>
</feature>
<sequence>MLKSDKPVIQNDNDSVNKTKGTVVNGLGEKEEQGKDTTGEVLNDNQLKQVHLPANAGGAEGGNNSPLGNEKNSLAANVDFSDTKNVPALSGDGKDGNSSGNAMTNSSNNLVSNNIERFFRRSKQKEESVKKKEQAVSGDVSLIPLEEDGTPRNTPPNDTNVDTQSVKSADSTKWSKKQILSSVFSLFAGTPPQDNPKSNPNSSDEDSDFTTPNIQLIEMPKIPSRFRAREINGFGILSNSQSLPMETKKQYQNLLNSGVTCVLQFCKYLEITSERSKKQDIRKSFIVQFSRMHSELAFTVANLNGTEKVNTELLLSLKTLFNDLFSCNHIIWIANKFEYDDFGRKFRKTIAEVLREEFQYEVSHNRDDFYRHVIAASLLQWKRNIPFPK</sequence>
<feature type="compositionally biased region" description="Basic and acidic residues" evidence="1">
    <location>
        <begin position="28"/>
        <end position="38"/>
    </location>
</feature>
<feature type="region of interest" description="Disordered" evidence="1">
    <location>
        <begin position="187"/>
        <end position="213"/>
    </location>
</feature>
<evidence type="ECO:0000313" key="3">
    <source>
        <dbReference type="Proteomes" id="UP000590412"/>
    </source>
</evidence>